<evidence type="ECO:0000313" key="4">
    <source>
        <dbReference type="Proteomes" id="UP000479114"/>
    </source>
</evidence>
<dbReference type="Gene3D" id="3.30.457.10">
    <property type="entry name" value="Copper amine oxidase-like, N-terminal domain"/>
    <property type="match status" value="1"/>
</dbReference>
<accession>A0A6C0NW14</accession>
<dbReference type="InterPro" id="IPR013783">
    <property type="entry name" value="Ig-like_fold"/>
</dbReference>
<dbReference type="InterPro" id="IPR012854">
    <property type="entry name" value="Cu_amine_oxidase-like_N"/>
</dbReference>
<dbReference type="Pfam" id="PF07833">
    <property type="entry name" value="Cu_amine_oxidN1"/>
    <property type="match status" value="1"/>
</dbReference>
<dbReference type="SUPFAM" id="SSF49299">
    <property type="entry name" value="PKD domain"/>
    <property type="match status" value="1"/>
</dbReference>
<evidence type="ECO:0000259" key="2">
    <source>
        <dbReference type="Pfam" id="PF07833"/>
    </source>
</evidence>
<gene>
    <name evidence="3" type="ORF">GZH47_05260</name>
</gene>
<dbReference type="SUPFAM" id="SSF55383">
    <property type="entry name" value="Copper amine oxidase, domain N"/>
    <property type="match status" value="2"/>
</dbReference>
<dbReference type="AlphaFoldDB" id="A0A6C0NW14"/>
<feature type="domain" description="Copper amine oxidase-like N-terminal" evidence="2">
    <location>
        <begin position="69"/>
        <end position="171"/>
    </location>
</feature>
<dbReference type="InterPro" id="IPR035986">
    <property type="entry name" value="PKD_dom_sf"/>
</dbReference>
<feature type="signal peptide" evidence="1">
    <location>
        <begin position="1"/>
        <end position="20"/>
    </location>
</feature>
<dbReference type="KEGG" id="prz:GZH47_05260"/>
<keyword evidence="4" id="KW-1185">Reference proteome</keyword>
<reference evidence="3 4" key="1">
    <citation type="submission" date="2020-02" db="EMBL/GenBank/DDBJ databases">
        <title>Paenibacillus sp. nov., isolated from rhizosphere soil of tomato.</title>
        <authorList>
            <person name="Weon H.-Y."/>
            <person name="Lee S.A."/>
        </authorList>
    </citation>
    <scope>NUCLEOTIDE SEQUENCE [LARGE SCALE GENOMIC DNA]</scope>
    <source>
        <strain evidence="3 4">14171R-81</strain>
    </source>
</reference>
<protein>
    <submittedName>
        <fullName evidence="3">Copper amine oxidase N-terminal domain-containing protein</fullName>
    </submittedName>
</protein>
<dbReference type="Proteomes" id="UP000479114">
    <property type="component" value="Chromosome"/>
</dbReference>
<dbReference type="RefSeq" id="WP_162639040.1">
    <property type="nucleotide sequence ID" value="NZ_CP048286.1"/>
</dbReference>
<evidence type="ECO:0000256" key="1">
    <source>
        <dbReference type="SAM" id="SignalP"/>
    </source>
</evidence>
<keyword evidence="1" id="KW-0732">Signal</keyword>
<name>A0A6C0NW14_9BACL</name>
<dbReference type="InterPro" id="IPR036582">
    <property type="entry name" value="Mao_N_sf"/>
</dbReference>
<evidence type="ECO:0000313" key="3">
    <source>
        <dbReference type="EMBL" id="QHW30311.1"/>
    </source>
</evidence>
<sequence>MKSLKWMLLVSLFVMSITSAATKNTFAEGGIVPVTTTDTTVTNGLGFPSAVTLTNRLDLTMGSANMLHNGTAYKSAQPVVSINGRTFIPFSSIAARYGYKISYDAAKKESIAKSDQHELVFKMGSGFAYRDGVLTKLTGVPFISNGYLMVPLRSWGEMADSTIAVVNKTITLKWSTTVIPPKPTANFEVQPGEIFAGQTIVSYIDHSTNATGEPFVDERWEGRMDVFPEPGTYVITHQLEDTNGIWSEPYSVTVTVKAPNMPPVADFTTEKSQYRIGEEVNYIDMSTDDENAIVRRTYTGNDKVFFEAGDHSVTLVVEDSHGLTSTVTKTVSVSNSVLYTKEEYERLNTKVGDNFTIDGASVPKMPAIGYTINSVRSQLVRSNSPETLIQEGIAYEAQLTGQVRFMFHNVNKIGYPVRMYLLATNNNSSTVNVNTSSIGIGGPDPIVANTAKMSTLRYLTSVGSNPSPKWMTVKPHQTIEILPDISKVPMKLNEVLSAYADIYSDQELQFHVVVVAADKNPITELPKLAVMPRDGIHVRGTFNNADRTIDINDTLGDMDQRIVIGDKTIDKYLDGIDDTTGELQYNTGNFGTLYRMHLPHVSPNTLIALNPRGGIYTGSFMVNGRVVTSSLMNNTQATVLYRTGDTEESVDLVFTLAGGSNLPIALTFLPLPELRW</sequence>
<organism evidence="3 4">
    <name type="scientific">Paenibacillus rhizovicinus</name>
    <dbReference type="NCBI Taxonomy" id="2704463"/>
    <lineage>
        <taxon>Bacteria</taxon>
        <taxon>Bacillati</taxon>
        <taxon>Bacillota</taxon>
        <taxon>Bacilli</taxon>
        <taxon>Bacillales</taxon>
        <taxon>Paenibacillaceae</taxon>
        <taxon>Paenibacillus</taxon>
    </lineage>
</organism>
<dbReference type="EMBL" id="CP048286">
    <property type="protein sequence ID" value="QHW30311.1"/>
    <property type="molecule type" value="Genomic_DNA"/>
</dbReference>
<dbReference type="Gene3D" id="2.60.40.10">
    <property type="entry name" value="Immunoglobulins"/>
    <property type="match status" value="1"/>
</dbReference>
<proteinExistence type="predicted"/>
<feature type="chain" id="PRO_5038678129" evidence="1">
    <location>
        <begin position="21"/>
        <end position="676"/>
    </location>
</feature>